<dbReference type="InterPro" id="IPR016040">
    <property type="entry name" value="NAD(P)-bd_dom"/>
</dbReference>
<dbReference type="Gene3D" id="3.40.50.720">
    <property type="entry name" value="NAD(P)-binding Rossmann-like Domain"/>
    <property type="match status" value="1"/>
</dbReference>
<dbReference type="Proteomes" id="UP000202922">
    <property type="component" value="Unassembled WGS sequence"/>
</dbReference>
<evidence type="ECO:0000313" key="3">
    <source>
        <dbReference type="Proteomes" id="UP000202922"/>
    </source>
</evidence>
<name>A0A238KTJ6_9RHOB</name>
<protein>
    <submittedName>
        <fullName evidence="2">Short chain dehydrogenase</fullName>
    </submittedName>
</protein>
<dbReference type="EMBL" id="FXYE01000002">
    <property type="protein sequence ID" value="SMX46164.1"/>
    <property type="molecule type" value="Genomic_DNA"/>
</dbReference>
<dbReference type="AlphaFoldDB" id="A0A238KTJ6"/>
<dbReference type="SUPFAM" id="SSF51735">
    <property type="entry name" value="NAD(P)-binding Rossmann-fold domains"/>
    <property type="match status" value="1"/>
</dbReference>
<dbReference type="PANTHER" id="PTHR43355">
    <property type="entry name" value="FLAVIN REDUCTASE (NADPH)"/>
    <property type="match status" value="1"/>
</dbReference>
<dbReference type="InterPro" id="IPR036291">
    <property type="entry name" value="NAD(P)-bd_dom_sf"/>
</dbReference>
<dbReference type="Pfam" id="PF13460">
    <property type="entry name" value="NAD_binding_10"/>
    <property type="match status" value="1"/>
</dbReference>
<dbReference type="PANTHER" id="PTHR43355:SF2">
    <property type="entry name" value="FLAVIN REDUCTASE (NADPH)"/>
    <property type="match status" value="1"/>
</dbReference>
<keyword evidence="3" id="KW-1185">Reference proteome</keyword>
<sequence>MKLFLIGASGMIGSRILAEATARGHQVVAASRAPENIVQGAGVTPVKVDATDADALQAKAAEADVILSASSPRSTGDAVADATALGAALIGAASNLGKRVVVVGGAGTLNLPDGTPVLNVLPPEIVPEATGMKAVRDALAQSTLDWSFVAPAAQIAPGARTGTFRVGGDVLLSDAEGTSAISAEDYAIAFMDEVETPAHIKQVFTVAY</sequence>
<dbReference type="RefSeq" id="WP_093968061.1">
    <property type="nucleotide sequence ID" value="NZ_FXYE01000002.1"/>
</dbReference>
<feature type="domain" description="NAD(P)-binding" evidence="1">
    <location>
        <begin position="7"/>
        <end position="187"/>
    </location>
</feature>
<gene>
    <name evidence="2" type="ORF">COL8621_02992</name>
</gene>
<reference evidence="3" key="1">
    <citation type="submission" date="2017-05" db="EMBL/GenBank/DDBJ databases">
        <authorList>
            <person name="Rodrigo-Torres L."/>
            <person name="Arahal R. D."/>
            <person name="Lucena T."/>
        </authorList>
    </citation>
    <scope>NUCLEOTIDE SEQUENCE [LARGE SCALE GENOMIC DNA]</scope>
    <source>
        <strain evidence="3">CECT 8621</strain>
    </source>
</reference>
<accession>A0A238KTJ6</accession>
<dbReference type="OrthoDB" id="7419852at2"/>
<proteinExistence type="predicted"/>
<organism evidence="2 3">
    <name type="scientific">Actibacterium lipolyticum</name>
    <dbReference type="NCBI Taxonomy" id="1524263"/>
    <lineage>
        <taxon>Bacteria</taxon>
        <taxon>Pseudomonadati</taxon>
        <taxon>Pseudomonadota</taxon>
        <taxon>Alphaproteobacteria</taxon>
        <taxon>Rhodobacterales</taxon>
        <taxon>Roseobacteraceae</taxon>
        <taxon>Actibacterium</taxon>
    </lineage>
</organism>
<dbReference type="GO" id="GO:0016646">
    <property type="term" value="F:oxidoreductase activity, acting on the CH-NH group of donors, NAD or NADP as acceptor"/>
    <property type="evidence" value="ECO:0007669"/>
    <property type="project" value="TreeGrafter"/>
</dbReference>
<evidence type="ECO:0000259" key="1">
    <source>
        <dbReference type="Pfam" id="PF13460"/>
    </source>
</evidence>
<evidence type="ECO:0000313" key="2">
    <source>
        <dbReference type="EMBL" id="SMX46164.1"/>
    </source>
</evidence>
<dbReference type="InterPro" id="IPR051606">
    <property type="entry name" value="Polyketide_Oxido-like"/>
</dbReference>